<accession>A0A317SW45</accession>
<evidence type="ECO:0000313" key="2">
    <source>
        <dbReference type="EMBL" id="PWW77616.1"/>
    </source>
</evidence>
<keyword evidence="3" id="KW-1185">Reference proteome</keyword>
<sequence length="963" mass="109727">METPREPDTQNSKFTEYGEARVILVRDEETRDQLRMELGRSSLVLTILQSKGMEFEDVFLYNFLSTSPYSYKLDILEDLFKEKHGGSGISAYRDGYTNLAKGDVVLCSELKVSEMHRRLSAGRTISASELREMGYQMIDDEQYSEALRCFEGAEDSHGITLASAYITEEIGLTNRVSGSYEAAKLNFVKASVLFLQAGSIAKAVECRKEGGDPKGTVKILVDIGEYEEAAWLAADLGLFSETSEIYTKLNKHEKALAGYARAENCKWMFNYIRKFKSGIEPNCRRQYAQFGYLKEFGGCDTIADRSEKRVIDLIGSPVEQKMALLRFGLVHKLFELLSTRRKYTEAYEVGVSSGILEGSIGLLYDKILPEDPNWGQGTGKISDVQIDGYVDILAMRRAYPNNEYPLPLDHIERVLEDLRIITSSHERIPSAVQLYSGIYEIPRQPGKYIVLEWSPFSTAFNPRLPLRPADIDPPLRGRILEYILRDIVPPLVSLDQRLRIEWSDRAGPRFAPMLTLGYSAMIKDHTRLKDSLPWNWDWNFWRIPLLEQMEFRSPQQQSLAVLLSTKSELIKREGRYHALYSDLIEGSTTEDRIKSVVQMGVGACVSSLLAQYQTSLFLGYEGQWKSAFRETRGRVMNRGSLSLKYGSEIVTLVDRFLLETGAGDFPGRFCENISAILHALGRAKSSLNFYSASVISLYEELALSLIFLVRPYEFLVPESWHRLYFNRWEEKPRSPSVLKRFQYQQCLAKVCLRFCEMTLDIERRPTKEVALARRSVTLIVVFRCGRLNASGIRILPGDKLIGGLAEVFQQYGGNDSICLVWGRPGRVDSFAGFRLKRSGISVVKSHPIEERERHQWEMSSSQHTRRLNAAHVLTAFWKLNGPRFMEMKERRRLNAYCTTAVAHEKGTCFDRDASPHGNRNYSWLGILEIDGKRSTVQYRATPNMENPQDPVSTADSTLYHDDP</sequence>
<protein>
    <submittedName>
        <fullName evidence="2">Uncharacterized protein</fullName>
    </submittedName>
</protein>
<dbReference type="Gene3D" id="1.25.40.470">
    <property type="match status" value="1"/>
</dbReference>
<dbReference type="Proteomes" id="UP000246991">
    <property type="component" value="Unassembled WGS sequence"/>
</dbReference>
<dbReference type="OrthoDB" id="3156807at2759"/>
<feature type="compositionally biased region" description="Polar residues" evidence="1">
    <location>
        <begin position="940"/>
        <end position="956"/>
    </location>
</feature>
<dbReference type="InterPro" id="IPR039904">
    <property type="entry name" value="TRANK1"/>
</dbReference>
<name>A0A317SW45_9PEZI</name>
<gene>
    <name evidence="2" type="ORF">C7212DRAFT_342902</name>
</gene>
<proteinExistence type="predicted"/>
<reference evidence="2 3" key="1">
    <citation type="submission" date="2018-03" db="EMBL/GenBank/DDBJ databases">
        <title>Genomes of Pezizomycetes fungi and the evolution of truffles.</title>
        <authorList>
            <person name="Murat C."/>
            <person name="Payen T."/>
            <person name="Noel B."/>
            <person name="Kuo A."/>
            <person name="Martin F.M."/>
        </authorList>
    </citation>
    <scope>NUCLEOTIDE SEQUENCE [LARGE SCALE GENOMIC DNA]</scope>
    <source>
        <strain evidence="2">091103-1</strain>
    </source>
</reference>
<dbReference type="PANTHER" id="PTHR21529">
    <property type="entry name" value="MAMMARY TURMOR VIRUS RECEPTOR HOMOLOG 1, 2 MTVR1, 2"/>
    <property type="match status" value="1"/>
</dbReference>
<dbReference type="PANTHER" id="PTHR21529:SF4">
    <property type="entry name" value="TPR AND ANKYRIN REPEAT-CONTAINING PROTEIN 1"/>
    <property type="match status" value="1"/>
</dbReference>
<evidence type="ECO:0000313" key="3">
    <source>
        <dbReference type="Proteomes" id="UP000246991"/>
    </source>
</evidence>
<comment type="caution">
    <text evidence="2">The sequence shown here is derived from an EMBL/GenBank/DDBJ whole genome shotgun (WGS) entry which is preliminary data.</text>
</comment>
<dbReference type="AlphaFoldDB" id="A0A317SW45"/>
<dbReference type="EMBL" id="PYWC01000021">
    <property type="protein sequence ID" value="PWW77616.1"/>
    <property type="molecule type" value="Genomic_DNA"/>
</dbReference>
<dbReference type="STRING" id="42249.A0A317SW45"/>
<evidence type="ECO:0000256" key="1">
    <source>
        <dbReference type="SAM" id="MobiDB-lite"/>
    </source>
</evidence>
<organism evidence="2 3">
    <name type="scientific">Tuber magnatum</name>
    <name type="common">white Piedmont truffle</name>
    <dbReference type="NCBI Taxonomy" id="42249"/>
    <lineage>
        <taxon>Eukaryota</taxon>
        <taxon>Fungi</taxon>
        <taxon>Dikarya</taxon>
        <taxon>Ascomycota</taxon>
        <taxon>Pezizomycotina</taxon>
        <taxon>Pezizomycetes</taxon>
        <taxon>Pezizales</taxon>
        <taxon>Tuberaceae</taxon>
        <taxon>Tuber</taxon>
    </lineage>
</organism>
<feature type="region of interest" description="Disordered" evidence="1">
    <location>
        <begin position="940"/>
        <end position="963"/>
    </location>
</feature>